<dbReference type="SMART" id="SM00728">
    <property type="entry name" value="ChW"/>
    <property type="match status" value="6"/>
</dbReference>
<proteinExistence type="predicted"/>
<dbReference type="InterPro" id="IPR050695">
    <property type="entry name" value="N-acetylmuramoyl_amidase_3"/>
</dbReference>
<sequence>MKKNYSSKKFYLLAGITLVNLLNAGIIHANDISRPIATDSVVSSVTINQPNMQTAISEQVVSTTPVTESQTTNPNVIVSTQELQEESVVNQGAEPASSADSITLVKEVHQTAVKTSVVQDSVLSYSGHVQDIGWQVPVTDGLVSGTTGQSKRLEAIKINISTPYTGSITYNSSVINIGWQTAVSNGQISGTTGKAKAIEAIQINLTGDLALKYDIYYRTHIASYGWLGWAKNGAFAGSIGLSKQMEAYEVFLIAKGAAVNFDLSKSFIQVVKPSLTYKTHVQDIGWQPLVSEGQLAGTTGQSKRIEGLVVNLSSKEFGNLQYRSHVQGIGWQKYVQSGSMTGTSGQSRRIEALQLQLTGVLAQKYSVKYRVHVQDIGWQNWVYDNAIAGTTGQSKRVEAIEIVLVEKVTKPVGLSASQGNYAVVNKVIYLDAGHGGYDPGAAYFNQSEKTLNLQMQTRLKTKLEAAGYKVVTTRTDDSFVDLLPRSQSANQTLADLFISIHFNASTSSTANGIETYYYEYYPEYQPKINADWHLDPDRLSRSNTLAQAIQSATVGNTGAKDNGVLRNTFSVLRETTAPAVLLELGYMSNPTEFQNINSATYQEKLANGIFSGILSYYKQYQA</sequence>
<dbReference type="PANTHER" id="PTHR30404">
    <property type="entry name" value="N-ACETYLMURAMOYL-L-ALANINE AMIDASE"/>
    <property type="match status" value="1"/>
</dbReference>
<protein>
    <submittedName>
        <fullName evidence="4">N-acetylmuramoyl-L-alanine amidase</fullName>
    </submittedName>
</protein>
<evidence type="ECO:0000256" key="1">
    <source>
        <dbReference type="ARBA" id="ARBA00022801"/>
    </source>
</evidence>
<dbReference type="GO" id="GO:0009253">
    <property type="term" value="P:peptidoglycan catabolic process"/>
    <property type="evidence" value="ECO:0007669"/>
    <property type="project" value="InterPro"/>
</dbReference>
<dbReference type="RefSeq" id="WP_071793326.1">
    <property type="nucleotide sequence ID" value="NZ_LZDD01000001.1"/>
</dbReference>
<dbReference type="Proteomes" id="UP000182015">
    <property type="component" value="Unassembled WGS sequence"/>
</dbReference>
<keyword evidence="5" id="KW-1185">Reference proteome</keyword>
<dbReference type="SMART" id="SM00646">
    <property type="entry name" value="Ami_3"/>
    <property type="match status" value="1"/>
</dbReference>
<dbReference type="GO" id="GO:0030288">
    <property type="term" value="C:outer membrane-bounded periplasmic space"/>
    <property type="evidence" value="ECO:0007669"/>
    <property type="project" value="TreeGrafter"/>
</dbReference>
<dbReference type="InterPro" id="IPR006637">
    <property type="entry name" value="ChW"/>
</dbReference>
<dbReference type="PANTHER" id="PTHR30404:SF0">
    <property type="entry name" value="N-ACETYLMURAMOYL-L-ALANINE AMIDASE AMIC"/>
    <property type="match status" value="1"/>
</dbReference>
<keyword evidence="2" id="KW-0732">Signal</keyword>
<keyword evidence="1" id="KW-0378">Hydrolase</keyword>
<accession>A0A1L8MPF1</accession>
<dbReference type="OrthoDB" id="9763643at2"/>
<dbReference type="Pfam" id="PF01520">
    <property type="entry name" value="Amidase_3"/>
    <property type="match status" value="1"/>
</dbReference>
<organism evidence="4 5">
    <name type="scientific">Streptococcus bovimastitidis</name>
    <dbReference type="NCBI Taxonomy" id="1856638"/>
    <lineage>
        <taxon>Bacteria</taxon>
        <taxon>Bacillati</taxon>
        <taxon>Bacillota</taxon>
        <taxon>Bacilli</taxon>
        <taxon>Lactobacillales</taxon>
        <taxon>Streptococcaceae</taxon>
        <taxon>Streptococcus</taxon>
    </lineage>
</organism>
<evidence type="ECO:0000313" key="5">
    <source>
        <dbReference type="Proteomes" id="UP000182015"/>
    </source>
</evidence>
<dbReference type="Pfam" id="PF07538">
    <property type="entry name" value="ChW"/>
    <property type="match status" value="6"/>
</dbReference>
<dbReference type="EMBL" id="LZDD01000001">
    <property type="protein sequence ID" value="OJF72644.1"/>
    <property type="molecule type" value="Genomic_DNA"/>
</dbReference>
<feature type="chain" id="PRO_5009878397" evidence="2">
    <location>
        <begin position="30"/>
        <end position="622"/>
    </location>
</feature>
<feature type="signal peptide" evidence="2">
    <location>
        <begin position="1"/>
        <end position="29"/>
    </location>
</feature>
<dbReference type="SUPFAM" id="SSF53187">
    <property type="entry name" value="Zn-dependent exopeptidases"/>
    <property type="match status" value="1"/>
</dbReference>
<dbReference type="Gene3D" id="3.40.630.40">
    <property type="entry name" value="Zn-dependent exopeptidases"/>
    <property type="match status" value="1"/>
</dbReference>
<evidence type="ECO:0000259" key="3">
    <source>
        <dbReference type="SMART" id="SM00646"/>
    </source>
</evidence>
<reference evidence="5" key="1">
    <citation type="submission" date="2016-06" db="EMBL/GenBank/DDBJ databases">
        <authorList>
            <person name="de Vries S.P.W."/>
            <person name="Hadjirin N.F."/>
            <person name="Lay E.M."/>
            <person name="Zadoks R.N."/>
            <person name="Peacock S.J."/>
            <person name="Parkhill J."/>
            <person name="Grant A.J."/>
            <person name="Mcdougall S."/>
            <person name="Holmes M.A."/>
        </authorList>
    </citation>
    <scope>NUCLEOTIDE SEQUENCE [LARGE SCALE GENOMIC DNA]</scope>
    <source>
        <strain evidence="5">NZ1587</strain>
    </source>
</reference>
<feature type="domain" description="MurNAc-LAA" evidence="3">
    <location>
        <begin position="486"/>
        <end position="614"/>
    </location>
</feature>
<dbReference type="InterPro" id="IPR002508">
    <property type="entry name" value="MurNAc-LAA_cat"/>
</dbReference>
<dbReference type="CDD" id="cd02696">
    <property type="entry name" value="MurNAc-LAA"/>
    <property type="match status" value="1"/>
</dbReference>
<dbReference type="STRING" id="1856638.A9Q68_03605"/>
<dbReference type="GO" id="GO:0008745">
    <property type="term" value="F:N-acetylmuramoyl-L-alanine amidase activity"/>
    <property type="evidence" value="ECO:0007669"/>
    <property type="project" value="InterPro"/>
</dbReference>
<gene>
    <name evidence="4" type="ORF">A9Q68_03605</name>
</gene>
<evidence type="ECO:0000313" key="4">
    <source>
        <dbReference type="EMBL" id="OJF72644.1"/>
    </source>
</evidence>
<evidence type="ECO:0000256" key="2">
    <source>
        <dbReference type="SAM" id="SignalP"/>
    </source>
</evidence>
<name>A0A1L8MPF1_9STRE</name>
<dbReference type="AlphaFoldDB" id="A0A1L8MPF1"/>
<comment type="caution">
    <text evidence="4">The sequence shown here is derived from an EMBL/GenBank/DDBJ whole genome shotgun (WGS) entry which is preliminary data.</text>
</comment>